<name>A0AAE0VDF3_9TELE</name>
<dbReference type="PANTHER" id="PTHR15829:SF15">
    <property type="entry name" value="RIPOR FAMILY MEMBER 3"/>
    <property type="match status" value="1"/>
</dbReference>
<protein>
    <submittedName>
        <fullName evidence="1">Uncharacterized protein</fullName>
    </submittedName>
</protein>
<reference evidence="1" key="1">
    <citation type="submission" date="2023-06" db="EMBL/GenBank/DDBJ databases">
        <title>Male Hemibagrus guttatus genome.</title>
        <authorList>
            <person name="Bian C."/>
        </authorList>
    </citation>
    <scope>NUCLEOTIDE SEQUENCE</scope>
    <source>
        <strain evidence="1">Male_cb2023</strain>
        <tissue evidence="1">Muscle</tissue>
    </source>
</reference>
<dbReference type="InterPro" id="IPR016024">
    <property type="entry name" value="ARM-type_fold"/>
</dbReference>
<dbReference type="InterPro" id="IPR026136">
    <property type="entry name" value="RIPOR3"/>
</dbReference>
<dbReference type="Gene3D" id="1.25.10.10">
    <property type="entry name" value="Leucine-rich Repeat Variant"/>
    <property type="match status" value="1"/>
</dbReference>
<keyword evidence="2" id="KW-1185">Reference proteome</keyword>
<gene>
    <name evidence="1" type="ORF">QTP70_024721</name>
</gene>
<dbReference type="SUPFAM" id="SSF48371">
    <property type="entry name" value="ARM repeat"/>
    <property type="match status" value="1"/>
</dbReference>
<organism evidence="1 2">
    <name type="scientific">Hemibagrus guttatus</name>
    <dbReference type="NCBI Taxonomy" id="175788"/>
    <lineage>
        <taxon>Eukaryota</taxon>
        <taxon>Metazoa</taxon>
        <taxon>Chordata</taxon>
        <taxon>Craniata</taxon>
        <taxon>Vertebrata</taxon>
        <taxon>Euteleostomi</taxon>
        <taxon>Actinopterygii</taxon>
        <taxon>Neopterygii</taxon>
        <taxon>Teleostei</taxon>
        <taxon>Ostariophysi</taxon>
        <taxon>Siluriformes</taxon>
        <taxon>Bagridae</taxon>
        <taxon>Hemibagrus</taxon>
    </lineage>
</organism>
<proteinExistence type="predicted"/>
<evidence type="ECO:0000313" key="2">
    <source>
        <dbReference type="Proteomes" id="UP001274896"/>
    </source>
</evidence>
<dbReference type="EMBL" id="JAUCMX010000001">
    <property type="protein sequence ID" value="KAK3557149.1"/>
    <property type="molecule type" value="Genomic_DNA"/>
</dbReference>
<dbReference type="InterPro" id="IPR011989">
    <property type="entry name" value="ARM-like"/>
</dbReference>
<dbReference type="AlphaFoldDB" id="A0AAE0VDF3"/>
<evidence type="ECO:0000313" key="1">
    <source>
        <dbReference type="EMBL" id="KAK3557149.1"/>
    </source>
</evidence>
<accession>A0AAE0VDF3</accession>
<dbReference type="Proteomes" id="UP001274896">
    <property type="component" value="Unassembled WGS sequence"/>
</dbReference>
<dbReference type="PANTHER" id="PTHR15829">
    <property type="entry name" value="PROTEIN KINASE PKN/PRK1, EFFECTOR"/>
    <property type="match status" value="1"/>
</dbReference>
<comment type="caution">
    <text evidence="1">The sequence shown here is derived from an EMBL/GenBank/DDBJ whole genome shotgun (WGS) entry which is preliminary data.</text>
</comment>
<sequence>MHSTAMALYLVSCLETPKRRRVLKKLKGRSISELQPMGQILRLLANLLTDDSQKVAVSAASCLSRASGYKSFRLKALIHYTWLLKDNDIQVQRQACLALKCLKALESAEQVAELWHSTDEELRNTARETILSFGKKGHKAFQRMDQICAELQEEIYKNLKTEITIF</sequence>